<keyword evidence="5 8" id="KW-0648">Protein biosynthesis</keyword>
<evidence type="ECO:0000256" key="8">
    <source>
        <dbReference type="HAMAP-Rule" id="MF_00123"/>
    </source>
</evidence>
<dbReference type="InterPro" id="IPR001278">
    <property type="entry name" value="Arg-tRNA-ligase"/>
</dbReference>
<dbReference type="Gene3D" id="1.10.730.10">
    <property type="entry name" value="Isoleucyl-tRNA Synthetase, Domain 1"/>
    <property type="match status" value="1"/>
</dbReference>
<evidence type="ECO:0000256" key="5">
    <source>
        <dbReference type="ARBA" id="ARBA00022917"/>
    </source>
</evidence>
<dbReference type="Gene3D" id="3.40.50.620">
    <property type="entry name" value="HUPs"/>
    <property type="match status" value="1"/>
</dbReference>
<comment type="similarity">
    <text evidence="1 8 9">Belongs to the class-I aminoacyl-tRNA synthetase family.</text>
</comment>
<sequence length="556" mass="63013">MYGKKILATVIAGELKGDLSYQEVEALIEVPKLDTHGDLSFPCFSLAKVYQSPPQKLAQQLADKLSHPLFAHVEATGGYVNIKINRVMGSKEILKNMIAGGPDYGNQQKNGHITIDLSSPNIAKPFAMGHLRSTVIGNSIGLLAEKLGYQVTRINHIGDWGTQFGKLLYAYTKWGDEQSVKQNPIQELFRLYVQFHDEAAKHPELDEEGRAWFKKLEMGDPKALDLWQWFRDESLKDFKTIYNRIHVDFDSYDGEAFYNDKMERVIKLLKEKNLLEESEGAMVVQLDEYDLPPCLIQKSEGTSLYATRDLAAAIYRKETYNFDASLYVVGREQTIHFQQLKAVLAKMGYGWAEDIVHVPFGMILKDGKKMSTRKGKVILLQDVLDEVNLLVAEQMDAKNPALKDKEAIKQQIGAGAVIFHDLKNHRLHDVEFSIEQMTSFEGETGPYLQYSHVRACSILEKVKENPTLWIQGLEDDESWKVLKQLAAFPAIVEKAYNEKAPSIMADYLLKLAQAFNRLYGKVKVIDHKEYLPVVFGVQNVLREGLRLLGIQAPAKM</sequence>
<evidence type="ECO:0000259" key="10">
    <source>
        <dbReference type="SMART" id="SM00836"/>
    </source>
</evidence>
<evidence type="ECO:0000313" key="13">
    <source>
        <dbReference type="Proteomes" id="UP000198584"/>
    </source>
</evidence>
<evidence type="ECO:0000256" key="2">
    <source>
        <dbReference type="ARBA" id="ARBA00022598"/>
    </source>
</evidence>
<dbReference type="SUPFAM" id="SSF47323">
    <property type="entry name" value="Anticodon-binding domain of a subclass of class I aminoacyl-tRNA synthetases"/>
    <property type="match status" value="1"/>
</dbReference>
<dbReference type="RefSeq" id="WP_093044769.1">
    <property type="nucleotide sequence ID" value="NZ_FNQR01000006.1"/>
</dbReference>
<feature type="domain" description="Arginyl tRNA synthetase N-terminal" evidence="11">
    <location>
        <begin position="5"/>
        <end position="84"/>
    </location>
</feature>
<accession>A0A1H4CW63</accession>
<dbReference type="FunFam" id="3.40.50.620:FF:000116">
    <property type="entry name" value="Arginine--tRNA ligase"/>
    <property type="match status" value="1"/>
</dbReference>
<dbReference type="GO" id="GO:0004814">
    <property type="term" value="F:arginine-tRNA ligase activity"/>
    <property type="evidence" value="ECO:0007669"/>
    <property type="project" value="UniProtKB-UniRule"/>
</dbReference>
<dbReference type="PRINTS" id="PR01038">
    <property type="entry name" value="TRNASYNTHARG"/>
</dbReference>
<dbReference type="Pfam" id="PF00750">
    <property type="entry name" value="tRNA-synt_1d"/>
    <property type="match status" value="1"/>
</dbReference>
<dbReference type="PANTHER" id="PTHR11956:SF5">
    <property type="entry name" value="ARGININE--TRNA LIGASE, CYTOPLASMIC"/>
    <property type="match status" value="1"/>
</dbReference>
<keyword evidence="3 8" id="KW-0547">Nucleotide-binding</keyword>
<keyword evidence="6 8" id="KW-0030">Aminoacyl-tRNA synthetase</keyword>
<dbReference type="AlphaFoldDB" id="A0A1H4CW63"/>
<dbReference type="EMBL" id="FNQR01000006">
    <property type="protein sequence ID" value="SEA64617.1"/>
    <property type="molecule type" value="Genomic_DNA"/>
</dbReference>
<dbReference type="SUPFAM" id="SSF52374">
    <property type="entry name" value="Nucleotidylyl transferase"/>
    <property type="match status" value="1"/>
</dbReference>
<comment type="caution">
    <text evidence="8">Lacks conserved residue(s) required for the propagation of feature annotation.</text>
</comment>
<reference evidence="12 13" key="1">
    <citation type="submission" date="2016-10" db="EMBL/GenBank/DDBJ databases">
        <authorList>
            <person name="de Groot N.N."/>
        </authorList>
    </citation>
    <scope>NUCLEOTIDE SEQUENCE [LARGE SCALE GENOMIC DNA]</scope>
    <source>
        <strain evidence="12 13">CCM7597</strain>
    </source>
</reference>
<name>A0A1H4CW63_9BACI</name>
<dbReference type="CDD" id="cd00671">
    <property type="entry name" value="ArgRS_core"/>
    <property type="match status" value="1"/>
</dbReference>
<proteinExistence type="inferred from homology"/>
<evidence type="ECO:0000256" key="6">
    <source>
        <dbReference type="ARBA" id="ARBA00023146"/>
    </source>
</evidence>
<dbReference type="GO" id="GO:0005524">
    <property type="term" value="F:ATP binding"/>
    <property type="evidence" value="ECO:0007669"/>
    <property type="project" value="UniProtKB-UniRule"/>
</dbReference>
<dbReference type="PANTHER" id="PTHR11956">
    <property type="entry name" value="ARGINYL-TRNA SYNTHETASE"/>
    <property type="match status" value="1"/>
</dbReference>
<evidence type="ECO:0000256" key="9">
    <source>
        <dbReference type="RuleBase" id="RU363038"/>
    </source>
</evidence>
<dbReference type="InterPro" id="IPR005148">
    <property type="entry name" value="Arg-tRNA-synth_N"/>
</dbReference>
<dbReference type="SUPFAM" id="SSF55190">
    <property type="entry name" value="Arginyl-tRNA synthetase (ArgRS), N-terminal 'additional' domain"/>
    <property type="match status" value="1"/>
</dbReference>
<dbReference type="SMART" id="SM00836">
    <property type="entry name" value="DALR_1"/>
    <property type="match status" value="1"/>
</dbReference>
<dbReference type="GO" id="GO:0006420">
    <property type="term" value="P:arginyl-tRNA aminoacylation"/>
    <property type="evidence" value="ECO:0007669"/>
    <property type="project" value="UniProtKB-UniRule"/>
</dbReference>
<dbReference type="Pfam" id="PF03485">
    <property type="entry name" value="Arg_tRNA_synt_N"/>
    <property type="match status" value="1"/>
</dbReference>
<dbReference type="STRING" id="571932.SAMN05421743_106221"/>
<keyword evidence="2 8" id="KW-0436">Ligase</keyword>
<gene>
    <name evidence="8" type="primary">argS</name>
    <name evidence="12" type="ORF">SAMN05421743_106221</name>
</gene>
<comment type="subunit">
    <text evidence="8">Monomer.</text>
</comment>
<dbReference type="InterPro" id="IPR009080">
    <property type="entry name" value="tRNAsynth_Ia_anticodon-bd"/>
</dbReference>
<evidence type="ECO:0000256" key="4">
    <source>
        <dbReference type="ARBA" id="ARBA00022840"/>
    </source>
</evidence>
<dbReference type="InterPro" id="IPR008909">
    <property type="entry name" value="DALR_anticod-bd"/>
</dbReference>
<evidence type="ECO:0000256" key="3">
    <source>
        <dbReference type="ARBA" id="ARBA00022741"/>
    </source>
</evidence>
<organism evidence="12 13">
    <name type="scientific">Thalassobacillus cyri</name>
    <dbReference type="NCBI Taxonomy" id="571932"/>
    <lineage>
        <taxon>Bacteria</taxon>
        <taxon>Bacillati</taxon>
        <taxon>Bacillota</taxon>
        <taxon>Bacilli</taxon>
        <taxon>Bacillales</taxon>
        <taxon>Bacillaceae</taxon>
        <taxon>Thalassobacillus</taxon>
    </lineage>
</organism>
<dbReference type="OrthoDB" id="9805987at2"/>
<comment type="subcellular location">
    <subcellularLocation>
        <location evidence="8">Cytoplasm</location>
    </subcellularLocation>
</comment>
<dbReference type="NCBIfam" id="TIGR00456">
    <property type="entry name" value="argS"/>
    <property type="match status" value="1"/>
</dbReference>
<protein>
    <recommendedName>
        <fullName evidence="8">Arginine--tRNA ligase</fullName>
        <ecNumber evidence="8">6.1.1.19</ecNumber>
    </recommendedName>
    <alternativeName>
        <fullName evidence="8">Arginyl-tRNA synthetase</fullName>
        <shortName evidence="8">ArgRS</shortName>
    </alternativeName>
</protein>
<dbReference type="GO" id="GO:0005737">
    <property type="term" value="C:cytoplasm"/>
    <property type="evidence" value="ECO:0007669"/>
    <property type="project" value="UniProtKB-SubCell"/>
</dbReference>
<keyword evidence="8" id="KW-0963">Cytoplasm</keyword>
<keyword evidence="13" id="KW-1185">Reference proteome</keyword>
<evidence type="ECO:0000313" key="12">
    <source>
        <dbReference type="EMBL" id="SEA64617.1"/>
    </source>
</evidence>
<dbReference type="InterPro" id="IPR036695">
    <property type="entry name" value="Arg-tRNA-synth_N_sf"/>
</dbReference>
<dbReference type="InterPro" id="IPR035684">
    <property type="entry name" value="ArgRS_core"/>
</dbReference>
<evidence type="ECO:0000259" key="11">
    <source>
        <dbReference type="SMART" id="SM01016"/>
    </source>
</evidence>
<dbReference type="HAMAP" id="MF_00123">
    <property type="entry name" value="Arg_tRNA_synth"/>
    <property type="match status" value="1"/>
</dbReference>
<dbReference type="EC" id="6.1.1.19" evidence="8"/>
<evidence type="ECO:0000256" key="7">
    <source>
        <dbReference type="ARBA" id="ARBA00049339"/>
    </source>
</evidence>
<comment type="catalytic activity">
    <reaction evidence="7 8">
        <text>tRNA(Arg) + L-arginine + ATP = L-arginyl-tRNA(Arg) + AMP + diphosphate</text>
        <dbReference type="Rhea" id="RHEA:20301"/>
        <dbReference type="Rhea" id="RHEA-COMP:9658"/>
        <dbReference type="Rhea" id="RHEA-COMP:9673"/>
        <dbReference type="ChEBI" id="CHEBI:30616"/>
        <dbReference type="ChEBI" id="CHEBI:32682"/>
        <dbReference type="ChEBI" id="CHEBI:33019"/>
        <dbReference type="ChEBI" id="CHEBI:78442"/>
        <dbReference type="ChEBI" id="CHEBI:78513"/>
        <dbReference type="ChEBI" id="CHEBI:456215"/>
        <dbReference type="EC" id="6.1.1.19"/>
    </reaction>
</comment>
<dbReference type="InterPro" id="IPR014729">
    <property type="entry name" value="Rossmann-like_a/b/a_fold"/>
</dbReference>
<dbReference type="Pfam" id="PF05746">
    <property type="entry name" value="DALR_1"/>
    <property type="match status" value="1"/>
</dbReference>
<dbReference type="Gene3D" id="3.30.1360.70">
    <property type="entry name" value="Arginyl tRNA synthetase N-terminal domain"/>
    <property type="match status" value="1"/>
</dbReference>
<dbReference type="Proteomes" id="UP000198584">
    <property type="component" value="Unassembled WGS sequence"/>
</dbReference>
<feature type="domain" description="DALR anticodon binding" evidence="10">
    <location>
        <begin position="448"/>
        <end position="556"/>
    </location>
</feature>
<keyword evidence="4 8" id="KW-0067">ATP-binding</keyword>
<dbReference type="SMART" id="SM01016">
    <property type="entry name" value="Arg_tRNA_synt_N"/>
    <property type="match status" value="1"/>
</dbReference>
<evidence type="ECO:0000256" key="1">
    <source>
        <dbReference type="ARBA" id="ARBA00005594"/>
    </source>
</evidence>